<name>A0A1U7JM78_9HYPH</name>
<keyword evidence="3" id="KW-1185">Reference proteome</keyword>
<evidence type="ECO:0000313" key="2">
    <source>
        <dbReference type="EMBL" id="OKL45829.1"/>
    </source>
</evidence>
<dbReference type="Gene3D" id="3.90.1300.10">
    <property type="entry name" value="Amidase signature (AS) domain"/>
    <property type="match status" value="1"/>
</dbReference>
<dbReference type="PANTHER" id="PTHR46310:SF7">
    <property type="entry name" value="AMIDASE 1"/>
    <property type="match status" value="1"/>
</dbReference>
<gene>
    <name evidence="2" type="ORF">A3843_01500</name>
</gene>
<dbReference type="RefSeq" id="WP_028482014.1">
    <property type="nucleotide sequence ID" value="NZ_LVVZ01000003.1"/>
</dbReference>
<evidence type="ECO:0000259" key="1">
    <source>
        <dbReference type="Pfam" id="PF01425"/>
    </source>
</evidence>
<dbReference type="InterPro" id="IPR036928">
    <property type="entry name" value="AS_sf"/>
</dbReference>
<dbReference type="STRING" id="197461.A3843_01500"/>
<sequence length="401" mass="42250">MTGTTSDESGAFVEQFEIGPYATGALDGLSFSVKDNIDLAGRPTSFGSPSWRDAHPAPLYNAVCVDQLLAEGATCRGKVVADEFTYSLDGESHFYGTPRNARAPDRIPGGSSSGSAASVANGLVDFSLGTDSGGSVRVPASLCGIWGLRPSLHRISEAGVLPFMPSVSTVGVLANSLVALERPAKVLLKSTGRAVPDVSRILYLQDAFNVADKPVADAALNALERISGASGVSLEAVSFAELVGYDAPLSMCNEAALRNLQTIEFESVVGNWIEAHKPELGFVFSMAYGNVKNFDRVKQMKCLALCEKLFEDINAGLPDGTVVCFPSTPVVAPLKGSLTTLEAVQDFYNRTMTITAFSGVGRFPEISAPLLDVGGIPVGLSFAAGHYKDEFLLKAVGKLVR</sequence>
<dbReference type="InterPro" id="IPR023631">
    <property type="entry name" value="Amidase_dom"/>
</dbReference>
<dbReference type="PROSITE" id="PS00571">
    <property type="entry name" value="AMIDASES"/>
    <property type="match status" value="1"/>
</dbReference>
<accession>A0A1U7JM78</accession>
<dbReference type="SUPFAM" id="SSF75304">
    <property type="entry name" value="Amidase signature (AS) enzymes"/>
    <property type="match status" value="1"/>
</dbReference>
<organism evidence="2 3">
    <name type="scientific">Pseudovibrio exalbescens</name>
    <dbReference type="NCBI Taxonomy" id="197461"/>
    <lineage>
        <taxon>Bacteria</taxon>
        <taxon>Pseudomonadati</taxon>
        <taxon>Pseudomonadota</taxon>
        <taxon>Alphaproteobacteria</taxon>
        <taxon>Hyphomicrobiales</taxon>
        <taxon>Stappiaceae</taxon>
        <taxon>Pseudovibrio</taxon>
    </lineage>
</organism>
<dbReference type="Proteomes" id="UP000185783">
    <property type="component" value="Unassembled WGS sequence"/>
</dbReference>
<dbReference type="AlphaFoldDB" id="A0A1U7JM78"/>
<keyword evidence="2" id="KW-0808">Transferase</keyword>
<dbReference type="EMBL" id="LVVZ01000003">
    <property type="protein sequence ID" value="OKL45829.1"/>
    <property type="molecule type" value="Genomic_DNA"/>
</dbReference>
<protein>
    <submittedName>
        <fullName evidence="2">Glutamyl-tRNA amidotransferase</fullName>
    </submittedName>
</protein>
<dbReference type="InterPro" id="IPR020556">
    <property type="entry name" value="Amidase_CS"/>
</dbReference>
<comment type="caution">
    <text evidence="2">The sequence shown here is derived from an EMBL/GenBank/DDBJ whole genome shotgun (WGS) entry which is preliminary data.</text>
</comment>
<evidence type="ECO:0000313" key="3">
    <source>
        <dbReference type="Proteomes" id="UP000185783"/>
    </source>
</evidence>
<proteinExistence type="predicted"/>
<feature type="domain" description="Amidase" evidence="1">
    <location>
        <begin position="21"/>
        <end position="182"/>
    </location>
</feature>
<dbReference type="PANTHER" id="PTHR46310">
    <property type="entry name" value="AMIDASE 1"/>
    <property type="match status" value="1"/>
</dbReference>
<dbReference type="GO" id="GO:0016740">
    <property type="term" value="F:transferase activity"/>
    <property type="evidence" value="ECO:0007669"/>
    <property type="project" value="UniProtKB-KW"/>
</dbReference>
<dbReference type="Pfam" id="PF01425">
    <property type="entry name" value="Amidase"/>
    <property type="match status" value="1"/>
</dbReference>
<reference evidence="2 3" key="1">
    <citation type="submission" date="2016-03" db="EMBL/GenBank/DDBJ databases">
        <title>Genome sequence of Nesiotobacter sp. nov., a moderately halophilic alphaproteobacterium isolated from the Yellow Sea, China.</title>
        <authorList>
            <person name="Zhang G."/>
            <person name="Zhang R."/>
        </authorList>
    </citation>
    <scope>NUCLEOTIDE SEQUENCE [LARGE SCALE GENOMIC DNA]</scope>
    <source>
        <strain evidence="2 3">WB1-6</strain>
    </source>
</reference>